<protein>
    <recommendedName>
        <fullName evidence="3">DUF924 domain-containing protein</fullName>
    </recommendedName>
</protein>
<dbReference type="Gene3D" id="1.20.58.320">
    <property type="entry name" value="TPR-like"/>
    <property type="match status" value="1"/>
</dbReference>
<accession>A0A1R7QBL0</accession>
<evidence type="ECO:0008006" key="3">
    <source>
        <dbReference type="Google" id="ProtNLM"/>
    </source>
</evidence>
<organism evidence="1 2">
    <name type="scientific">Acinetobacter johnsonii</name>
    <dbReference type="NCBI Taxonomy" id="40214"/>
    <lineage>
        <taxon>Bacteria</taxon>
        <taxon>Pseudomonadati</taxon>
        <taxon>Pseudomonadota</taxon>
        <taxon>Gammaproteobacteria</taxon>
        <taxon>Moraxellales</taxon>
        <taxon>Moraxellaceae</taxon>
        <taxon>Acinetobacter</taxon>
    </lineage>
</organism>
<proteinExistence type="predicted"/>
<evidence type="ECO:0000313" key="2">
    <source>
        <dbReference type="Proteomes" id="UP000196240"/>
    </source>
</evidence>
<dbReference type="RefSeq" id="WP_087011933.1">
    <property type="nucleotide sequence ID" value="NZ_FUUY01000003.1"/>
</dbReference>
<dbReference type="InterPro" id="IPR010323">
    <property type="entry name" value="DUF924"/>
</dbReference>
<evidence type="ECO:0000313" key="1">
    <source>
        <dbReference type="EMBL" id="SJX21658.1"/>
    </source>
</evidence>
<dbReference type="EMBL" id="FUUY01000003">
    <property type="protein sequence ID" value="SJX21658.1"/>
    <property type="molecule type" value="Genomic_DNA"/>
</dbReference>
<name>A0A1R7QBL0_ACIJO</name>
<reference evidence="1 2" key="1">
    <citation type="submission" date="2017-02" db="EMBL/GenBank/DDBJ databases">
        <authorList>
            <person name="Peterson S.W."/>
        </authorList>
    </citation>
    <scope>NUCLEOTIDE SEQUENCE [LARGE SCALE GENOMIC DNA]</scope>
    <source>
        <strain evidence="1">C6</strain>
    </source>
</reference>
<dbReference type="Pfam" id="PF06041">
    <property type="entry name" value="DUF924"/>
    <property type="match status" value="1"/>
</dbReference>
<dbReference type="Gene3D" id="1.25.40.10">
    <property type="entry name" value="Tetratricopeptide repeat domain"/>
    <property type="match status" value="1"/>
</dbReference>
<gene>
    <name evidence="1" type="ORF">ACNJC6_01278</name>
</gene>
<dbReference type="SUPFAM" id="SSF48452">
    <property type="entry name" value="TPR-like"/>
    <property type="match status" value="1"/>
</dbReference>
<dbReference type="AlphaFoldDB" id="A0A1R7QBL0"/>
<dbReference type="InterPro" id="IPR011990">
    <property type="entry name" value="TPR-like_helical_dom_sf"/>
</dbReference>
<sequence>MNYQEILDFWFDPKNQSWWFSQNDAFDALIEEKFKTIHQQAAHAELWSWRSSAEGRLAEIIVLDQLSRNLYRNSSLAFTQDALALALAQEAITLQLDAALPPIQRSFLYMPFMHSESKLIHQYALKLFKDLGNPINLDFEQRHKEIIDHFGRYPHRNQVLGRNSSQEELDFLTQPNSHF</sequence>
<dbReference type="Proteomes" id="UP000196240">
    <property type="component" value="Unassembled WGS sequence"/>
</dbReference>